<keyword evidence="1" id="KW-0472">Membrane</keyword>
<keyword evidence="3" id="KW-1185">Reference proteome</keyword>
<dbReference type="Proteomes" id="UP000324222">
    <property type="component" value="Unassembled WGS sequence"/>
</dbReference>
<protein>
    <submittedName>
        <fullName evidence="2">Uncharacterized protein</fullName>
    </submittedName>
</protein>
<keyword evidence="1" id="KW-0812">Transmembrane</keyword>
<evidence type="ECO:0000313" key="3">
    <source>
        <dbReference type="Proteomes" id="UP000324222"/>
    </source>
</evidence>
<gene>
    <name evidence="2" type="ORF">E2C01_057857</name>
</gene>
<dbReference type="AlphaFoldDB" id="A0A5B7H4I8"/>
<name>A0A5B7H4I8_PORTR</name>
<evidence type="ECO:0000256" key="1">
    <source>
        <dbReference type="SAM" id="Phobius"/>
    </source>
</evidence>
<sequence length="109" mass="12427">MLIFLVIGREKNKTKCWFVAPLTRLWAISHSRAGRPFTRRPGNYPLKFDQLFIGSSHHRDPDADVWPGKAPSQRTGRDFGFSFFSSGPLLTSTLFSTFSIFAAFIKFLI</sequence>
<comment type="caution">
    <text evidence="2">The sequence shown here is derived from an EMBL/GenBank/DDBJ whole genome shotgun (WGS) entry which is preliminary data.</text>
</comment>
<accession>A0A5B7H4I8</accession>
<organism evidence="2 3">
    <name type="scientific">Portunus trituberculatus</name>
    <name type="common">Swimming crab</name>
    <name type="synonym">Neptunus trituberculatus</name>
    <dbReference type="NCBI Taxonomy" id="210409"/>
    <lineage>
        <taxon>Eukaryota</taxon>
        <taxon>Metazoa</taxon>
        <taxon>Ecdysozoa</taxon>
        <taxon>Arthropoda</taxon>
        <taxon>Crustacea</taxon>
        <taxon>Multicrustacea</taxon>
        <taxon>Malacostraca</taxon>
        <taxon>Eumalacostraca</taxon>
        <taxon>Eucarida</taxon>
        <taxon>Decapoda</taxon>
        <taxon>Pleocyemata</taxon>
        <taxon>Brachyura</taxon>
        <taxon>Eubrachyura</taxon>
        <taxon>Portunoidea</taxon>
        <taxon>Portunidae</taxon>
        <taxon>Portuninae</taxon>
        <taxon>Portunus</taxon>
    </lineage>
</organism>
<feature type="transmembrane region" description="Helical" evidence="1">
    <location>
        <begin position="89"/>
        <end position="108"/>
    </location>
</feature>
<reference evidence="2 3" key="1">
    <citation type="submission" date="2019-05" db="EMBL/GenBank/DDBJ databases">
        <title>Another draft genome of Portunus trituberculatus and its Hox gene families provides insights of decapod evolution.</title>
        <authorList>
            <person name="Jeong J.-H."/>
            <person name="Song I."/>
            <person name="Kim S."/>
            <person name="Choi T."/>
            <person name="Kim D."/>
            <person name="Ryu S."/>
            <person name="Kim W."/>
        </authorList>
    </citation>
    <scope>NUCLEOTIDE SEQUENCE [LARGE SCALE GENOMIC DNA]</scope>
    <source>
        <tissue evidence="2">Muscle</tissue>
    </source>
</reference>
<dbReference type="EMBL" id="VSRR010021226">
    <property type="protein sequence ID" value="MPC63754.1"/>
    <property type="molecule type" value="Genomic_DNA"/>
</dbReference>
<evidence type="ECO:0000313" key="2">
    <source>
        <dbReference type="EMBL" id="MPC63754.1"/>
    </source>
</evidence>
<proteinExistence type="predicted"/>
<keyword evidence="1" id="KW-1133">Transmembrane helix</keyword>